<evidence type="ECO:0000259" key="8">
    <source>
        <dbReference type="PROSITE" id="PS50880"/>
    </source>
</evidence>
<feature type="zinc finger region" description="C4-type" evidence="7">
    <location>
        <begin position="77"/>
        <end position="92"/>
    </location>
</feature>
<reference evidence="9 10" key="1">
    <citation type="submission" date="2018-12" db="EMBL/GenBank/DDBJ databases">
        <authorList>
            <consortium name="Pathogen Informatics"/>
        </authorList>
    </citation>
    <scope>NUCLEOTIDE SEQUENCE [LARGE SCALE GENOMIC DNA]</scope>
    <source>
        <strain evidence="9 10">NCTC10976</strain>
    </source>
</reference>
<dbReference type="PROSITE" id="PS50880">
    <property type="entry name" value="TOPRIM"/>
    <property type="match status" value="1"/>
</dbReference>
<dbReference type="NCBIfam" id="TIGR00615">
    <property type="entry name" value="recR"/>
    <property type="match status" value="1"/>
</dbReference>
<dbReference type="GO" id="GO:0008270">
    <property type="term" value="F:zinc ion binding"/>
    <property type="evidence" value="ECO:0007669"/>
    <property type="project" value="UniProtKB-KW"/>
</dbReference>
<dbReference type="HAMAP" id="MF_00017">
    <property type="entry name" value="RecR"/>
    <property type="match status" value="1"/>
</dbReference>
<dbReference type="Gene3D" id="3.40.1360.10">
    <property type="match status" value="1"/>
</dbReference>
<name>A0A3S4YHZ8_ACTPL</name>
<dbReference type="CDD" id="cd01025">
    <property type="entry name" value="TOPRIM_recR"/>
    <property type="match status" value="1"/>
</dbReference>
<dbReference type="Pfam" id="PF21175">
    <property type="entry name" value="RecR_C"/>
    <property type="match status" value="1"/>
</dbReference>
<protein>
    <recommendedName>
        <fullName evidence="7">Recombination protein RecR</fullName>
    </recommendedName>
</protein>
<evidence type="ECO:0000256" key="3">
    <source>
        <dbReference type="ARBA" id="ARBA00022771"/>
    </source>
</evidence>
<dbReference type="Gene3D" id="6.10.250.240">
    <property type="match status" value="1"/>
</dbReference>
<gene>
    <name evidence="7 9" type="primary">recR</name>
    <name evidence="9" type="ORF">NCTC10976_00080</name>
</gene>
<sequence length="221" mass="24568">MDSSLYCGYPLLIFNYPFLFMQISPLLENLMEALRALPGVGPKSAQRMAYHLLQRNRSGGINLSKALNEAMTHIGHCRSCRTFTEEDECNICKNPRRQMSGQLCVVEMPEDIQAIEQTGQFSGRYFVLMGHLSPLDGIGPREIGLDLLQSRLENESFHEVILATNPTIEGDATANYIAEMCRIHNVKVTRIAHGIPVGGSLEMVDGTTLSHSFAGRRDISL</sequence>
<feature type="domain" description="Toprim" evidence="8">
    <location>
        <begin position="101"/>
        <end position="196"/>
    </location>
</feature>
<dbReference type="FunFam" id="1.10.8.420:FF:000001">
    <property type="entry name" value="Recombination protein RecR"/>
    <property type="match status" value="1"/>
</dbReference>
<keyword evidence="3 7" id="KW-0863">Zinc-finger</keyword>
<keyword evidence="2 7" id="KW-0227">DNA damage</keyword>
<evidence type="ECO:0000313" key="10">
    <source>
        <dbReference type="Proteomes" id="UP000275510"/>
    </source>
</evidence>
<dbReference type="InterPro" id="IPR000093">
    <property type="entry name" value="DNA_Rcmb_RecR"/>
</dbReference>
<dbReference type="PANTHER" id="PTHR30446">
    <property type="entry name" value="RECOMBINATION PROTEIN RECR"/>
    <property type="match status" value="1"/>
</dbReference>
<dbReference type="InterPro" id="IPR006171">
    <property type="entry name" value="TOPRIM_dom"/>
</dbReference>
<evidence type="ECO:0000256" key="4">
    <source>
        <dbReference type="ARBA" id="ARBA00022833"/>
    </source>
</evidence>
<dbReference type="GO" id="GO:0006281">
    <property type="term" value="P:DNA repair"/>
    <property type="evidence" value="ECO:0007669"/>
    <property type="project" value="UniProtKB-UniRule"/>
</dbReference>
<organism evidence="9 10">
    <name type="scientific">Actinobacillus pleuropneumoniae</name>
    <name type="common">Haemophilus pleuropneumoniae</name>
    <dbReference type="NCBI Taxonomy" id="715"/>
    <lineage>
        <taxon>Bacteria</taxon>
        <taxon>Pseudomonadati</taxon>
        <taxon>Pseudomonadota</taxon>
        <taxon>Gammaproteobacteria</taxon>
        <taxon>Pasteurellales</taxon>
        <taxon>Pasteurellaceae</taxon>
        <taxon>Actinobacillus</taxon>
    </lineage>
</organism>
<dbReference type="Pfam" id="PF02132">
    <property type="entry name" value="RecR_ZnF"/>
    <property type="match status" value="1"/>
</dbReference>
<dbReference type="GO" id="GO:0003677">
    <property type="term" value="F:DNA binding"/>
    <property type="evidence" value="ECO:0007669"/>
    <property type="project" value="UniProtKB-UniRule"/>
</dbReference>
<keyword evidence="1 7" id="KW-0479">Metal-binding</keyword>
<dbReference type="InterPro" id="IPR023627">
    <property type="entry name" value="Rcmb_RecR"/>
</dbReference>
<keyword evidence="4 7" id="KW-0862">Zinc</keyword>
<dbReference type="SUPFAM" id="SSF111304">
    <property type="entry name" value="Recombination protein RecR"/>
    <property type="match status" value="1"/>
</dbReference>
<dbReference type="AlphaFoldDB" id="A0A3S4YHZ8"/>
<dbReference type="PROSITE" id="PS01300">
    <property type="entry name" value="RECR"/>
    <property type="match status" value="1"/>
</dbReference>
<keyword evidence="6 7" id="KW-0234">DNA repair</keyword>
<dbReference type="SMART" id="SM00493">
    <property type="entry name" value="TOPRIM"/>
    <property type="match status" value="1"/>
</dbReference>
<dbReference type="GO" id="GO:0006310">
    <property type="term" value="P:DNA recombination"/>
    <property type="evidence" value="ECO:0007669"/>
    <property type="project" value="UniProtKB-UniRule"/>
</dbReference>
<evidence type="ECO:0000256" key="5">
    <source>
        <dbReference type="ARBA" id="ARBA00023172"/>
    </source>
</evidence>
<dbReference type="Pfam" id="PF13662">
    <property type="entry name" value="Toprim_4"/>
    <property type="match status" value="1"/>
</dbReference>
<dbReference type="Pfam" id="PF21176">
    <property type="entry name" value="RecR_HhH"/>
    <property type="match status" value="1"/>
</dbReference>
<comment type="similarity">
    <text evidence="7">Belongs to the RecR family.</text>
</comment>
<dbReference type="InterPro" id="IPR034137">
    <property type="entry name" value="TOPRIM_RecR"/>
</dbReference>
<dbReference type="InterPro" id="IPR015967">
    <property type="entry name" value="Rcmb_RecR_Znf"/>
</dbReference>
<evidence type="ECO:0000256" key="6">
    <source>
        <dbReference type="ARBA" id="ARBA00023204"/>
    </source>
</evidence>
<evidence type="ECO:0000256" key="1">
    <source>
        <dbReference type="ARBA" id="ARBA00022723"/>
    </source>
</evidence>
<evidence type="ECO:0000313" key="9">
    <source>
        <dbReference type="EMBL" id="VEJ16008.1"/>
    </source>
</evidence>
<evidence type="ECO:0000256" key="2">
    <source>
        <dbReference type="ARBA" id="ARBA00022763"/>
    </source>
</evidence>
<proteinExistence type="inferred from homology"/>
<keyword evidence="5 7" id="KW-0233">DNA recombination</keyword>
<comment type="function">
    <text evidence="7">May play a role in DNA repair. It seems to be involved in an RecBC-independent recombinational process of DNA repair. It may act with RecF and RecO.</text>
</comment>
<dbReference type="EMBL" id="LR134515">
    <property type="protein sequence ID" value="VEJ16008.1"/>
    <property type="molecule type" value="Genomic_DNA"/>
</dbReference>
<dbReference type="Proteomes" id="UP000275510">
    <property type="component" value="Chromosome"/>
</dbReference>
<evidence type="ECO:0000256" key="7">
    <source>
        <dbReference type="HAMAP-Rule" id="MF_00017"/>
    </source>
</evidence>
<accession>A0A3S4YHZ8</accession>
<dbReference type="FunFam" id="3.40.1360.10:FF:000001">
    <property type="entry name" value="Recombination protein RecR"/>
    <property type="match status" value="1"/>
</dbReference>
<dbReference type="Gene3D" id="1.10.8.420">
    <property type="entry name" value="RecR Domain 1"/>
    <property type="match status" value="1"/>
</dbReference>
<dbReference type="PANTHER" id="PTHR30446:SF0">
    <property type="entry name" value="RECOMBINATION PROTEIN RECR"/>
    <property type="match status" value="1"/>
</dbReference>